<dbReference type="AlphaFoldDB" id="A0A3S5EM87"/>
<evidence type="ECO:0000259" key="1">
    <source>
        <dbReference type="Pfam" id="PF01636"/>
    </source>
</evidence>
<dbReference type="Gene3D" id="3.90.1200.10">
    <property type="match status" value="1"/>
</dbReference>
<dbReference type="SUPFAM" id="SSF56112">
    <property type="entry name" value="Protein kinase-like (PK-like)"/>
    <property type="match status" value="1"/>
</dbReference>
<accession>A0A3S5EM87</accession>
<protein>
    <submittedName>
        <fullName evidence="2">Phosphotransferase enzyme family</fullName>
    </submittedName>
</protein>
<sequence>MSSVSTLAAVTEVLDAERLSELIGRPVRAVQMRVKPGVSLMLGLAERPGGRPAGWARVLWPVSASKAAKTRQQAARIGSAVITRDLAGGLILQSGGIDTDPKLSPYLRQAVEHSLLEGWATGDVLRYNPARRLVLRDGETVVRIRATSGGLGDDVHRAVEGILPAPRLHELGERWDAGHYSRQDWCGTTDLERGPDQEASRAAGAIFARLHDAAGQLPDQVHRRLDRGAPRAEDLAATHARILEPLMPELARRVRAVAGPLTDALTGAPALIHGDASPDQVLRDPADGRVWLTDFDRARLAPVCLDLGSYRAMAAHEEFEALLEGYKAAGGAPPSITDLRAATCLAELSRLAEPLRHGDPRWAEAISARLDRLESQVADLERGDGRVKGGGSWTL</sequence>
<gene>
    <name evidence="2" type="ORF">NCTC11923_01591</name>
</gene>
<evidence type="ECO:0000313" key="3">
    <source>
        <dbReference type="Proteomes" id="UP000276899"/>
    </source>
</evidence>
<dbReference type="InterPro" id="IPR011009">
    <property type="entry name" value="Kinase-like_dom_sf"/>
</dbReference>
<dbReference type="RefSeq" id="WP_084501006.1">
    <property type="nucleotide sequence ID" value="NZ_CBCRWE010000017.1"/>
</dbReference>
<evidence type="ECO:0000313" key="2">
    <source>
        <dbReference type="EMBL" id="VEG74941.1"/>
    </source>
</evidence>
<proteinExistence type="predicted"/>
<dbReference type="EMBL" id="LR134363">
    <property type="protein sequence ID" value="VEG74941.1"/>
    <property type="molecule type" value="Genomic_DNA"/>
</dbReference>
<dbReference type="Proteomes" id="UP000276899">
    <property type="component" value="Chromosome"/>
</dbReference>
<dbReference type="GO" id="GO:0016740">
    <property type="term" value="F:transferase activity"/>
    <property type="evidence" value="ECO:0007669"/>
    <property type="project" value="UniProtKB-KW"/>
</dbReference>
<dbReference type="Pfam" id="PF01636">
    <property type="entry name" value="APH"/>
    <property type="match status" value="1"/>
</dbReference>
<organism evidence="2 3">
    <name type="scientific">Actinomyces slackii</name>
    <dbReference type="NCBI Taxonomy" id="52774"/>
    <lineage>
        <taxon>Bacteria</taxon>
        <taxon>Bacillati</taxon>
        <taxon>Actinomycetota</taxon>
        <taxon>Actinomycetes</taxon>
        <taxon>Actinomycetales</taxon>
        <taxon>Actinomycetaceae</taxon>
        <taxon>Actinomyces</taxon>
    </lineage>
</organism>
<name>A0A3S5EM87_9ACTO</name>
<dbReference type="STRING" id="1278298.GCA_000428685_00601"/>
<dbReference type="KEGG" id="asla:NCTC11923_01591"/>
<keyword evidence="3" id="KW-1185">Reference proteome</keyword>
<dbReference type="InterPro" id="IPR002575">
    <property type="entry name" value="Aminoglycoside_PTrfase"/>
</dbReference>
<keyword evidence="2" id="KW-0808">Transferase</keyword>
<reference evidence="2 3" key="1">
    <citation type="submission" date="2018-12" db="EMBL/GenBank/DDBJ databases">
        <authorList>
            <consortium name="Pathogen Informatics"/>
        </authorList>
    </citation>
    <scope>NUCLEOTIDE SEQUENCE [LARGE SCALE GENOMIC DNA]</scope>
    <source>
        <strain evidence="2 3">NCTC11923</strain>
    </source>
</reference>
<feature type="domain" description="Aminoglycoside phosphotransferase" evidence="1">
    <location>
        <begin position="160"/>
        <end position="334"/>
    </location>
</feature>